<feature type="compositionally biased region" description="Basic and acidic residues" evidence="1">
    <location>
        <begin position="72"/>
        <end position="90"/>
    </location>
</feature>
<protein>
    <submittedName>
        <fullName evidence="2">Uncharacterized protein</fullName>
    </submittedName>
</protein>
<dbReference type="EMBL" id="CP151519">
    <property type="protein sequence ID" value="WZN67400.1"/>
    <property type="molecule type" value="Genomic_DNA"/>
</dbReference>
<dbReference type="AlphaFoldDB" id="A0AAX4PP13"/>
<reference evidence="2 3" key="1">
    <citation type="submission" date="2024-03" db="EMBL/GenBank/DDBJ databases">
        <title>Complete genome sequence of the green alga Chloropicon roscoffensis RCC1871.</title>
        <authorList>
            <person name="Lemieux C."/>
            <person name="Pombert J.-F."/>
            <person name="Otis C."/>
            <person name="Turmel M."/>
        </authorList>
    </citation>
    <scope>NUCLEOTIDE SEQUENCE [LARGE SCALE GENOMIC DNA]</scope>
    <source>
        <strain evidence="2 3">RCC1871</strain>
    </source>
</reference>
<evidence type="ECO:0000313" key="3">
    <source>
        <dbReference type="Proteomes" id="UP001472866"/>
    </source>
</evidence>
<feature type="region of interest" description="Disordered" evidence="1">
    <location>
        <begin position="72"/>
        <end position="118"/>
    </location>
</feature>
<feature type="compositionally biased region" description="Basic and acidic residues" evidence="1">
    <location>
        <begin position="1"/>
        <end position="18"/>
    </location>
</feature>
<feature type="region of interest" description="Disordered" evidence="1">
    <location>
        <begin position="1"/>
        <end position="26"/>
    </location>
</feature>
<proteinExistence type="predicted"/>
<organism evidence="2 3">
    <name type="scientific">Chloropicon roscoffensis</name>
    <dbReference type="NCBI Taxonomy" id="1461544"/>
    <lineage>
        <taxon>Eukaryota</taxon>
        <taxon>Viridiplantae</taxon>
        <taxon>Chlorophyta</taxon>
        <taxon>Chloropicophyceae</taxon>
        <taxon>Chloropicales</taxon>
        <taxon>Chloropicaceae</taxon>
        <taxon>Chloropicon</taxon>
    </lineage>
</organism>
<dbReference type="Proteomes" id="UP001472866">
    <property type="component" value="Chromosome 19"/>
</dbReference>
<accession>A0AAX4PP13</accession>
<keyword evidence="3" id="KW-1185">Reference proteome</keyword>
<evidence type="ECO:0000313" key="2">
    <source>
        <dbReference type="EMBL" id="WZN67400.1"/>
    </source>
</evidence>
<sequence length="118" mass="12913">MGKGSEDAPRWGAREHQPWHQSPGRAGLSYVCGISGWRTRTRQGPRPRLGSFCACTTNDSLEFKLLTLDRPATARHEQPSPLKCDAHSLRTSDVPLSVGRRSSSGRATPCGVEGKTRE</sequence>
<name>A0AAX4PP13_9CHLO</name>
<gene>
    <name evidence="2" type="ORF">HKI87_19g89760</name>
</gene>
<evidence type="ECO:0000256" key="1">
    <source>
        <dbReference type="SAM" id="MobiDB-lite"/>
    </source>
</evidence>